<evidence type="ECO:0000313" key="7">
    <source>
        <dbReference type="Proteomes" id="UP001430953"/>
    </source>
</evidence>
<keyword evidence="1" id="KW-0479">Metal-binding</keyword>
<sequence length="171" mass="19831">MSCRDYLMKMCVRSDCKMFHEVRRCTKSVCLTGSTCKFVHLTQDEVDEVNNHVRPMSETGFLEVKRLAYLLRETYPPDQRSHTCTKNLLGECMWECLSCDNGTFPKDNTPRCNFCLVHHFKGVQALICGHSFCTPCMKVIPFSMHGQVPKYLCTACKQWKVQINLYEANRK</sequence>
<evidence type="ECO:0000256" key="4">
    <source>
        <dbReference type="PROSITE-ProRule" id="PRU00175"/>
    </source>
</evidence>
<keyword evidence="2 4" id="KW-0863">Zinc-finger</keyword>
<name>A0AAW2ECX0_9HYME</name>
<dbReference type="SUPFAM" id="SSF57903">
    <property type="entry name" value="FYVE/PHD zinc finger"/>
    <property type="match status" value="1"/>
</dbReference>
<comment type="caution">
    <text evidence="6">The sequence shown here is derived from an EMBL/GenBank/DDBJ whole genome shotgun (WGS) entry which is preliminary data.</text>
</comment>
<keyword evidence="3" id="KW-0862">Zinc</keyword>
<evidence type="ECO:0000256" key="1">
    <source>
        <dbReference type="ARBA" id="ARBA00022723"/>
    </source>
</evidence>
<gene>
    <name evidence="6" type="ORF">PUN28_019711</name>
</gene>
<accession>A0AAW2ECX0</accession>
<organism evidence="6 7">
    <name type="scientific">Cardiocondyla obscurior</name>
    <dbReference type="NCBI Taxonomy" id="286306"/>
    <lineage>
        <taxon>Eukaryota</taxon>
        <taxon>Metazoa</taxon>
        <taxon>Ecdysozoa</taxon>
        <taxon>Arthropoda</taxon>
        <taxon>Hexapoda</taxon>
        <taxon>Insecta</taxon>
        <taxon>Pterygota</taxon>
        <taxon>Neoptera</taxon>
        <taxon>Endopterygota</taxon>
        <taxon>Hymenoptera</taxon>
        <taxon>Apocrita</taxon>
        <taxon>Aculeata</taxon>
        <taxon>Formicoidea</taxon>
        <taxon>Formicidae</taxon>
        <taxon>Myrmicinae</taxon>
        <taxon>Cardiocondyla</taxon>
    </lineage>
</organism>
<dbReference type="PROSITE" id="PS50089">
    <property type="entry name" value="ZF_RING_2"/>
    <property type="match status" value="1"/>
</dbReference>
<dbReference type="GO" id="GO:0008270">
    <property type="term" value="F:zinc ion binding"/>
    <property type="evidence" value="ECO:0007669"/>
    <property type="project" value="UniProtKB-KW"/>
</dbReference>
<evidence type="ECO:0000256" key="3">
    <source>
        <dbReference type="ARBA" id="ARBA00022833"/>
    </source>
</evidence>
<dbReference type="EMBL" id="JADYXP020000026">
    <property type="protein sequence ID" value="KAL0100568.1"/>
    <property type="molecule type" value="Genomic_DNA"/>
</dbReference>
<protein>
    <recommendedName>
        <fullName evidence="5">RING-type domain-containing protein</fullName>
    </recommendedName>
</protein>
<dbReference type="Proteomes" id="UP001430953">
    <property type="component" value="Unassembled WGS sequence"/>
</dbReference>
<dbReference type="InterPro" id="IPR017907">
    <property type="entry name" value="Znf_RING_CS"/>
</dbReference>
<dbReference type="AlphaFoldDB" id="A0AAW2ECX0"/>
<evidence type="ECO:0000313" key="6">
    <source>
        <dbReference type="EMBL" id="KAL0100568.1"/>
    </source>
</evidence>
<dbReference type="PROSITE" id="PS00518">
    <property type="entry name" value="ZF_RING_1"/>
    <property type="match status" value="1"/>
</dbReference>
<feature type="domain" description="RING-type" evidence="5">
    <location>
        <begin position="112"/>
        <end position="157"/>
    </location>
</feature>
<keyword evidence="7" id="KW-1185">Reference proteome</keyword>
<evidence type="ECO:0000256" key="2">
    <source>
        <dbReference type="ARBA" id="ARBA00022771"/>
    </source>
</evidence>
<evidence type="ECO:0000259" key="5">
    <source>
        <dbReference type="PROSITE" id="PS50089"/>
    </source>
</evidence>
<dbReference type="InterPro" id="IPR001841">
    <property type="entry name" value="Znf_RING"/>
</dbReference>
<proteinExistence type="predicted"/>
<reference evidence="6 7" key="1">
    <citation type="submission" date="2023-03" db="EMBL/GenBank/DDBJ databases">
        <title>High recombination rates correlate with genetic variation in Cardiocondyla obscurior ants.</title>
        <authorList>
            <person name="Errbii M."/>
        </authorList>
    </citation>
    <scope>NUCLEOTIDE SEQUENCE [LARGE SCALE GENOMIC DNA]</scope>
    <source>
        <strain evidence="6">Alpha-2009</strain>
        <tissue evidence="6">Whole body</tissue>
    </source>
</reference>
<dbReference type="InterPro" id="IPR011011">
    <property type="entry name" value="Znf_FYVE_PHD"/>
</dbReference>